<dbReference type="InterPro" id="IPR004358">
    <property type="entry name" value="Sig_transdc_His_kin-like_C"/>
</dbReference>
<evidence type="ECO:0000313" key="11">
    <source>
        <dbReference type="Proteomes" id="UP001163739"/>
    </source>
</evidence>
<dbReference type="EMBL" id="CP100390">
    <property type="protein sequence ID" value="UZE97532.1"/>
    <property type="molecule type" value="Genomic_DNA"/>
</dbReference>
<dbReference type="Pfam" id="PF05226">
    <property type="entry name" value="CHASE2"/>
    <property type="match status" value="1"/>
</dbReference>
<proteinExistence type="predicted"/>
<feature type="transmembrane region" description="Helical" evidence="8">
    <location>
        <begin position="12"/>
        <end position="30"/>
    </location>
</feature>
<evidence type="ECO:0000256" key="3">
    <source>
        <dbReference type="ARBA" id="ARBA00022553"/>
    </source>
</evidence>
<feature type="domain" description="Histidine kinase" evidence="9">
    <location>
        <begin position="666"/>
        <end position="879"/>
    </location>
</feature>
<dbReference type="InterPro" id="IPR003594">
    <property type="entry name" value="HATPase_dom"/>
</dbReference>
<dbReference type="Gene3D" id="3.30.450.20">
    <property type="entry name" value="PAS domain"/>
    <property type="match status" value="1"/>
</dbReference>
<sequence length="881" mass="98836">MTRDNTLTFRSFEQYVLALTLVVLSGLLIYTQLPERLNLIVYDFAIRLSPQTAEQNTAIIAVDEKSLDALGQWPWRRSNHAKLIDQLSNANTKAIAFDIIFAEPDLNHPEDDAAFASAIERNGNVFLPLHIHPRSNETTLSEVIPIPELTAAAKNLGHIHVELDIDGIARGFYLKEGLGEAYWPSMSLALAESTHPDIALSLEQTSSDKEEVAAFVNVREGYTMIPFAGSAGTFPTFSYIDVLNGDVPANQLDGKVILIGATAAGLSDVLPTPVSGLASPMPGVEIHANAYSALVQQATIQPLQLKWIYLLTFAFVLIPVLVLPRLSPEQALPATLILISAVFLFSLAVLFFDQHWYPPASAIIGLITAYPLWSWQRLSQLNKFLNNELERLHHEPALTVRNLAQRPVKQLMSGLTAMLKPDAYLLLNEDTVIDSLHRKKLTRPKRLTPYRWYHKEHCSWIAFSREHKTYEIGLYWDDLQEIEKKRTFLERLKINNIARNRASAFKRYEKIASRIAQVRLAIDSMGDMRRFISDGFENMPNGVIVTDSLGIVLFINSHIEQWLNLPKQSVEGQPILNVLQLSQSTNRPNSSTDYRQQDPDWETIIHKVLINGDSNIAELTLGERDLMFHFVPSSASAPGDAGMIINLSDVTSIKQQQRERNQLVSFLSHDVRSPLVSQLAMLDGLKTGRMKQEHDTFDKLGHHAHRSLHLAEQFLQLNRAEQVNDSQFYECDLLTIIENSVDSIAQQATKKHIEVTIVDTDELWINGNAELIERVVINLLSNSIKYSDPDTSIKLSLKAADNRAILSIEDHGFGIEKDELPYIFDRFRRQKTSESSGPKGAGLGLNFVSIVIEKHHGSVEVESELGKGTTFTLKLPIEQGL</sequence>
<keyword evidence="8" id="KW-1133">Transmembrane helix</keyword>
<dbReference type="Pfam" id="PF02518">
    <property type="entry name" value="HATPase_c"/>
    <property type="match status" value="1"/>
</dbReference>
<keyword evidence="8" id="KW-0812">Transmembrane</keyword>
<dbReference type="SUPFAM" id="SSF47384">
    <property type="entry name" value="Homodimeric domain of signal transducing histidine kinase"/>
    <property type="match status" value="1"/>
</dbReference>
<dbReference type="PANTHER" id="PTHR45453:SF1">
    <property type="entry name" value="PHOSPHATE REGULON SENSOR PROTEIN PHOR"/>
    <property type="match status" value="1"/>
</dbReference>
<dbReference type="PRINTS" id="PR00344">
    <property type="entry name" value="BCTRLSENSOR"/>
</dbReference>
<name>A0ABY6N6B3_9ALTE</name>
<evidence type="ECO:0000313" key="10">
    <source>
        <dbReference type="EMBL" id="UZE97532.1"/>
    </source>
</evidence>
<dbReference type="Proteomes" id="UP001163739">
    <property type="component" value="Chromosome"/>
</dbReference>
<gene>
    <name evidence="10" type="ORF">NKI27_07260</name>
</gene>
<evidence type="ECO:0000256" key="8">
    <source>
        <dbReference type="SAM" id="Phobius"/>
    </source>
</evidence>
<evidence type="ECO:0000256" key="1">
    <source>
        <dbReference type="ARBA" id="ARBA00000085"/>
    </source>
</evidence>
<organism evidence="10 11">
    <name type="scientific">Alkalimarinus alittae</name>
    <dbReference type="NCBI Taxonomy" id="2961619"/>
    <lineage>
        <taxon>Bacteria</taxon>
        <taxon>Pseudomonadati</taxon>
        <taxon>Pseudomonadota</taxon>
        <taxon>Gammaproteobacteria</taxon>
        <taxon>Alteromonadales</taxon>
        <taxon>Alteromonadaceae</taxon>
        <taxon>Alkalimarinus</taxon>
    </lineage>
</organism>
<evidence type="ECO:0000256" key="2">
    <source>
        <dbReference type="ARBA" id="ARBA00012438"/>
    </source>
</evidence>
<evidence type="ECO:0000256" key="7">
    <source>
        <dbReference type="ARBA" id="ARBA00023136"/>
    </source>
</evidence>
<dbReference type="SUPFAM" id="SSF55874">
    <property type="entry name" value="ATPase domain of HSP90 chaperone/DNA topoisomerase II/histidine kinase"/>
    <property type="match status" value="1"/>
</dbReference>
<dbReference type="SMART" id="SM00091">
    <property type="entry name" value="PAS"/>
    <property type="match status" value="1"/>
</dbReference>
<keyword evidence="7 8" id="KW-0472">Membrane</keyword>
<dbReference type="InterPro" id="IPR005467">
    <property type="entry name" value="His_kinase_dom"/>
</dbReference>
<dbReference type="InterPro" id="IPR007890">
    <property type="entry name" value="CHASE2"/>
</dbReference>
<keyword evidence="4" id="KW-0808">Transferase</keyword>
<evidence type="ECO:0000256" key="4">
    <source>
        <dbReference type="ARBA" id="ARBA00022679"/>
    </source>
</evidence>
<feature type="transmembrane region" description="Helical" evidence="8">
    <location>
        <begin position="307"/>
        <end position="324"/>
    </location>
</feature>
<dbReference type="EC" id="2.7.13.3" evidence="2"/>
<dbReference type="InterPro" id="IPR003661">
    <property type="entry name" value="HisK_dim/P_dom"/>
</dbReference>
<dbReference type="Gene3D" id="1.10.287.130">
    <property type="match status" value="1"/>
</dbReference>
<dbReference type="SMART" id="SM00387">
    <property type="entry name" value="HATPase_c"/>
    <property type="match status" value="1"/>
</dbReference>
<reference evidence="10" key="1">
    <citation type="submission" date="2022-06" db="EMBL/GenBank/DDBJ databases">
        <title>Alkalimarinus sp. nov., isolated from gut of a Alitta virens.</title>
        <authorList>
            <person name="Yang A.I."/>
            <person name="Shin N.-R."/>
        </authorList>
    </citation>
    <scope>NUCLEOTIDE SEQUENCE</scope>
    <source>
        <strain evidence="10">A2M4</strain>
    </source>
</reference>
<dbReference type="SMART" id="SM01080">
    <property type="entry name" value="CHASE2"/>
    <property type="match status" value="1"/>
</dbReference>
<dbReference type="CDD" id="cd00082">
    <property type="entry name" value="HisKA"/>
    <property type="match status" value="1"/>
</dbReference>
<keyword evidence="3" id="KW-0597">Phosphoprotein</keyword>
<dbReference type="PANTHER" id="PTHR45453">
    <property type="entry name" value="PHOSPHATE REGULON SENSOR PROTEIN PHOR"/>
    <property type="match status" value="1"/>
</dbReference>
<feature type="transmembrane region" description="Helical" evidence="8">
    <location>
        <begin position="331"/>
        <end position="350"/>
    </location>
</feature>
<dbReference type="Gene3D" id="3.30.565.10">
    <property type="entry name" value="Histidine kinase-like ATPase, C-terminal domain"/>
    <property type="match status" value="1"/>
</dbReference>
<dbReference type="InterPro" id="IPR035965">
    <property type="entry name" value="PAS-like_dom_sf"/>
</dbReference>
<dbReference type="PROSITE" id="PS50109">
    <property type="entry name" value="HIS_KIN"/>
    <property type="match status" value="1"/>
</dbReference>
<dbReference type="SUPFAM" id="SSF55785">
    <property type="entry name" value="PYP-like sensor domain (PAS domain)"/>
    <property type="match status" value="1"/>
</dbReference>
<feature type="transmembrane region" description="Helical" evidence="8">
    <location>
        <begin position="356"/>
        <end position="373"/>
    </location>
</feature>
<evidence type="ECO:0000256" key="6">
    <source>
        <dbReference type="ARBA" id="ARBA00023012"/>
    </source>
</evidence>
<dbReference type="InterPro" id="IPR000014">
    <property type="entry name" value="PAS"/>
</dbReference>
<accession>A0ABY6N6B3</accession>
<dbReference type="SMART" id="SM00388">
    <property type="entry name" value="HisKA"/>
    <property type="match status" value="1"/>
</dbReference>
<evidence type="ECO:0000256" key="5">
    <source>
        <dbReference type="ARBA" id="ARBA00022777"/>
    </source>
</evidence>
<keyword evidence="6" id="KW-0902">Two-component regulatory system</keyword>
<dbReference type="InterPro" id="IPR050351">
    <property type="entry name" value="BphY/WalK/GraS-like"/>
</dbReference>
<keyword evidence="5" id="KW-0418">Kinase</keyword>
<dbReference type="InterPro" id="IPR036890">
    <property type="entry name" value="HATPase_C_sf"/>
</dbReference>
<protein>
    <recommendedName>
        <fullName evidence="2">histidine kinase</fullName>
        <ecNumber evidence="2">2.7.13.3</ecNumber>
    </recommendedName>
</protein>
<comment type="catalytic activity">
    <reaction evidence="1">
        <text>ATP + protein L-histidine = ADP + protein N-phospho-L-histidine.</text>
        <dbReference type="EC" id="2.7.13.3"/>
    </reaction>
</comment>
<dbReference type="InterPro" id="IPR036097">
    <property type="entry name" value="HisK_dim/P_sf"/>
</dbReference>
<keyword evidence="11" id="KW-1185">Reference proteome</keyword>
<dbReference type="RefSeq" id="WP_265049006.1">
    <property type="nucleotide sequence ID" value="NZ_CP100390.1"/>
</dbReference>
<evidence type="ECO:0000259" key="9">
    <source>
        <dbReference type="PROSITE" id="PS50109"/>
    </source>
</evidence>
<dbReference type="CDD" id="cd00130">
    <property type="entry name" value="PAS"/>
    <property type="match status" value="1"/>
</dbReference>